<gene>
    <name evidence="2" type="ORF">R1sor_019648</name>
</gene>
<reference evidence="2 3" key="1">
    <citation type="submission" date="2024-09" db="EMBL/GenBank/DDBJ databases">
        <title>Chromosome-scale assembly of Riccia sorocarpa.</title>
        <authorList>
            <person name="Paukszto L."/>
        </authorList>
    </citation>
    <scope>NUCLEOTIDE SEQUENCE [LARGE SCALE GENOMIC DNA]</scope>
    <source>
        <strain evidence="2">LP-2024</strain>
        <tissue evidence="2">Aerial parts of the thallus</tissue>
    </source>
</reference>
<sequence length="160" mass="17404">MRVQVEVPQSQDLIMDPHNDIPPASPHGDQSPFSPLRKTRVISTSITRSTSQLYTHLSPMNLWVQNSPIRLGGPEVATVESFRLLDDESLPILRLPAGIGRVGQSYVTRSLFRDPVADHTEISESISVIPAAEIKSIPVSKLVGLSVDVLTVEELAGCSV</sequence>
<keyword evidence="3" id="KW-1185">Reference proteome</keyword>
<evidence type="ECO:0000256" key="1">
    <source>
        <dbReference type="SAM" id="MobiDB-lite"/>
    </source>
</evidence>
<dbReference type="Proteomes" id="UP001633002">
    <property type="component" value="Unassembled WGS sequence"/>
</dbReference>
<name>A0ABD3IE81_9MARC</name>
<feature type="region of interest" description="Disordered" evidence="1">
    <location>
        <begin position="1"/>
        <end position="35"/>
    </location>
</feature>
<evidence type="ECO:0000313" key="2">
    <source>
        <dbReference type="EMBL" id="KAL3701626.1"/>
    </source>
</evidence>
<dbReference type="EMBL" id="JBJQOH010000001">
    <property type="protein sequence ID" value="KAL3701626.1"/>
    <property type="molecule type" value="Genomic_DNA"/>
</dbReference>
<dbReference type="AlphaFoldDB" id="A0ABD3IE81"/>
<comment type="caution">
    <text evidence="2">The sequence shown here is derived from an EMBL/GenBank/DDBJ whole genome shotgun (WGS) entry which is preliminary data.</text>
</comment>
<evidence type="ECO:0000313" key="3">
    <source>
        <dbReference type="Proteomes" id="UP001633002"/>
    </source>
</evidence>
<proteinExistence type="predicted"/>
<organism evidence="2 3">
    <name type="scientific">Riccia sorocarpa</name>
    <dbReference type="NCBI Taxonomy" id="122646"/>
    <lineage>
        <taxon>Eukaryota</taxon>
        <taxon>Viridiplantae</taxon>
        <taxon>Streptophyta</taxon>
        <taxon>Embryophyta</taxon>
        <taxon>Marchantiophyta</taxon>
        <taxon>Marchantiopsida</taxon>
        <taxon>Marchantiidae</taxon>
        <taxon>Marchantiales</taxon>
        <taxon>Ricciaceae</taxon>
        <taxon>Riccia</taxon>
    </lineage>
</organism>
<accession>A0ABD3IE81</accession>
<protein>
    <submittedName>
        <fullName evidence="2">Uncharacterized protein</fullName>
    </submittedName>
</protein>